<dbReference type="Gene3D" id="1.10.287.130">
    <property type="match status" value="1"/>
</dbReference>
<reference evidence="6 7" key="1">
    <citation type="submission" date="2016-04" db="EMBL/GenBank/DDBJ databases">
        <authorList>
            <person name="Chen L."/>
            <person name="Zhuang W."/>
            <person name="Wang G."/>
        </authorList>
    </citation>
    <scope>NUCLEOTIDE SEQUENCE [LARGE SCALE GENOMIC DNA]</scope>
    <source>
        <strain evidence="7">GR20</strain>
    </source>
</reference>
<keyword evidence="4" id="KW-0812">Transmembrane</keyword>
<dbReference type="InterPro" id="IPR036097">
    <property type="entry name" value="HisK_dim/P_sf"/>
</dbReference>
<sequence>MLIKVNGINRPTLFGYFCKVMHGRRLYLPVILMLLAIIAVATFQVYWLAKNFREEKHDLSFRAHVLFREAIQRIRAEKLKLDTNGDVHFRKIRYGAVGMIDALHEKVLDTLGHQQFRVLLSKKDPGHLPRPGQPPIANEEIEIFKDGPAPGMVRVLSRVDSLQDSISIKELSAKYAQLLKKEKILVSFSITSKKILPAKDSLLALPTFDRDNEMTVGFNHPVTYRMSIANTNPVVLQKMWPQFLFSLMLVGLTALSFFLLLRSLIQQRKLTKIKNDFISNITHELKTPIATVSVAIEALRNFDALHDPERTREYLAISSNELQRLSFLVDKVLKLSMFEKHQVELKEEAVDLAVLVKEVVGSMKLQFEKYRAQINVQLQGYRFGITADRLHITSVLFNLLDNALKYSKENPSIHIELKDEAEQIFLLVTDNGIGIPVEYHKKIFDKFFRVPSGDTHNVKGYGLGLSYVSYVIQRHDGSIEVESQPGIGSRFIIKLPAAT</sequence>
<evidence type="ECO:0000256" key="3">
    <source>
        <dbReference type="ARBA" id="ARBA00022553"/>
    </source>
</evidence>
<keyword evidence="4" id="KW-0472">Membrane</keyword>
<dbReference type="InterPro" id="IPR004358">
    <property type="entry name" value="Sig_transdc_His_kin-like_C"/>
</dbReference>
<dbReference type="EC" id="2.7.13.3" evidence="2"/>
<dbReference type="PROSITE" id="PS50109">
    <property type="entry name" value="HIS_KIN"/>
    <property type="match status" value="1"/>
</dbReference>
<dbReference type="SMART" id="SM00387">
    <property type="entry name" value="HATPase_c"/>
    <property type="match status" value="1"/>
</dbReference>
<gene>
    <name evidence="6" type="ORF">A4D02_01470</name>
</gene>
<feature type="transmembrane region" description="Helical" evidence="4">
    <location>
        <begin position="243"/>
        <end position="265"/>
    </location>
</feature>
<evidence type="ECO:0000256" key="2">
    <source>
        <dbReference type="ARBA" id="ARBA00012438"/>
    </source>
</evidence>
<evidence type="ECO:0000313" key="6">
    <source>
        <dbReference type="EMBL" id="OQP55017.1"/>
    </source>
</evidence>
<dbReference type="Proteomes" id="UP000192277">
    <property type="component" value="Unassembled WGS sequence"/>
</dbReference>
<dbReference type="SUPFAM" id="SSF47384">
    <property type="entry name" value="Homodimeric domain of signal transducing histidine kinase"/>
    <property type="match status" value="1"/>
</dbReference>
<keyword evidence="7" id="KW-1185">Reference proteome</keyword>
<dbReference type="PANTHER" id="PTHR43547:SF2">
    <property type="entry name" value="HYBRID SIGNAL TRANSDUCTION HISTIDINE KINASE C"/>
    <property type="match status" value="1"/>
</dbReference>
<keyword evidence="3" id="KW-0597">Phosphoprotein</keyword>
<dbReference type="PANTHER" id="PTHR43547">
    <property type="entry name" value="TWO-COMPONENT HISTIDINE KINASE"/>
    <property type="match status" value="1"/>
</dbReference>
<dbReference type="InterPro" id="IPR036890">
    <property type="entry name" value="HATPase_C_sf"/>
</dbReference>
<dbReference type="InterPro" id="IPR003661">
    <property type="entry name" value="HisK_dim/P_dom"/>
</dbReference>
<evidence type="ECO:0000259" key="5">
    <source>
        <dbReference type="PROSITE" id="PS50109"/>
    </source>
</evidence>
<organism evidence="6 7">
    <name type="scientific">Niastella koreensis</name>
    <dbReference type="NCBI Taxonomy" id="354356"/>
    <lineage>
        <taxon>Bacteria</taxon>
        <taxon>Pseudomonadati</taxon>
        <taxon>Bacteroidota</taxon>
        <taxon>Chitinophagia</taxon>
        <taxon>Chitinophagales</taxon>
        <taxon>Chitinophagaceae</taxon>
        <taxon>Niastella</taxon>
    </lineage>
</organism>
<dbReference type="SMART" id="SM00388">
    <property type="entry name" value="HisKA"/>
    <property type="match status" value="1"/>
</dbReference>
<evidence type="ECO:0000313" key="7">
    <source>
        <dbReference type="Proteomes" id="UP000192277"/>
    </source>
</evidence>
<dbReference type="CDD" id="cd00082">
    <property type="entry name" value="HisKA"/>
    <property type="match status" value="1"/>
</dbReference>
<dbReference type="Pfam" id="PF00512">
    <property type="entry name" value="HisKA"/>
    <property type="match status" value="1"/>
</dbReference>
<accession>A0ABX3P4B1</accession>
<dbReference type="CDD" id="cd00075">
    <property type="entry name" value="HATPase"/>
    <property type="match status" value="1"/>
</dbReference>
<evidence type="ECO:0000256" key="4">
    <source>
        <dbReference type="SAM" id="Phobius"/>
    </source>
</evidence>
<dbReference type="Pfam" id="PF02518">
    <property type="entry name" value="HATPase_c"/>
    <property type="match status" value="1"/>
</dbReference>
<feature type="domain" description="Histidine kinase" evidence="5">
    <location>
        <begin position="280"/>
        <end position="499"/>
    </location>
</feature>
<name>A0ABX3P4B1_9BACT</name>
<proteinExistence type="predicted"/>
<comment type="catalytic activity">
    <reaction evidence="1">
        <text>ATP + protein L-histidine = ADP + protein N-phospho-L-histidine.</text>
        <dbReference type="EC" id="2.7.13.3"/>
    </reaction>
</comment>
<dbReference type="InterPro" id="IPR005467">
    <property type="entry name" value="His_kinase_dom"/>
</dbReference>
<dbReference type="SUPFAM" id="SSF55874">
    <property type="entry name" value="ATPase domain of HSP90 chaperone/DNA topoisomerase II/histidine kinase"/>
    <property type="match status" value="1"/>
</dbReference>
<comment type="caution">
    <text evidence="6">The sequence shown here is derived from an EMBL/GenBank/DDBJ whole genome shotgun (WGS) entry which is preliminary data.</text>
</comment>
<protein>
    <recommendedName>
        <fullName evidence="2">histidine kinase</fullName>
        <ecNumber evidence="2">2.7.13.3</ecNumber>
    </recommendedName>
</protein>
<keyword evidence="4" id="KW-1133">Transmembrane helix</keyword>
<evidence type="ECO:0000256" key="1">
    <source>
        <dbReference type="ARBA" id="ARBA00000085"/>
    </source>
</evidence>
<dbReference type="PRINTS" id="PR00344">
    <property type="entry name" value="BCTRLSENSOR"/>
</dbReference>
<dbReference type="InterPro" id="IPR003594">
    <property type="entry name" value="HATPase_dom"/>
</dbReference>
<feature type="transmembrane region" description="Helical" evidence="4">
    <location>
        <begin position="26"/>
        <end position="49"/>
    </location>
</feature>
<dbReference type="Gene3D" id="3.30.565.10">
    <property type="entry name" value="Histidine kinase-like ATPase, C-terminal domain"/>
    <property type="match status" value="1"/>
</dbReference>
<dbReference type="EMBL" id="LWBO01000001">
    <property type="protein sequence ID" value="OQP55017.1"/>
    <property type="molecule type" value="Genomic_DNA"/>
</dbReference>